<dbReference type="AlphaFoldDB" id="A0A5P1RGV6"/>
<reference evidence="10 11" key="1">
    <citation type="journal article" date="2019" name="Biochem. Eng. J.">
        <title>Metabolic engineering of the marine bacteria Neptunomonas concharum for the production of acetoin and meso-2,3-butanediol from acetate.</title>
        <authorList>
            <person name="Li W."/>
            <person name="Pu N."/>
            <person name="Liu C.-X."/>
            <person name="Yuan Q.-P."/>
            <person name="Li Z.-J."/>
        </authorList>
    </citation>
    <scope>NUCLEOTIDE SEQUENCE [LARGE SCALE GENOMIC DNA]</scope>
    <source>
        <strain evidence="10 11">JCM17730</strain>
    </source>
</reference>
<feature type="transmembrane region" description="Helical" evidence="8">
    <location>
        <begin position="109"/>
        <end position="127"/>
    </location>
</feature>
<evidence type="ECO:0000259" key="9">
    <source>
        <dbReference type="Pfam" id="PF00361"/>
    </source>
</evidence>
<dbReference type="InterPro" id="IPR001750">
    <property type="entry name" value="ND/Mrp_TM"/>
</dbReference>
<evidence type="ECO:0000256" key="5">
    <source>
        <dbReference type="ARBA" id="ARBA00022989"/>
    </source>
</evidence>
<dbReference type="KEGG" id="ncu:F0U83_04080"/>
<feature type="transmembrane region" description="Helical" evidence="8">
    <location>
        <begin position="72"/>
        <end position="97"/>
    </location>
</feature>
<keyword evidence="3" id="KW-1003">Cell membrane</keyword>
<gene>
    <name evidence="10" type="ORF">F0U83_04080</name>
</gene>
<keyword evidence="11" id="KW-1185">Reference proteome</keyword>
<sequence length="507" mass="53989">MLQHLPVLPLLIPLIAGILLLAPPLATTLQRQRVAGLVFALLQLLAAIGLLLQVQQQGTLVYAMGEWQPPFGILLVADRLATIMLTLTSFLLLCVQLFSSANDDQQGKFLHPLLMFQALGIQGAFLTGDIFNLFVFFEVLLIASYALLIHGGGAQKTLANMHYVTLNLAGSALFLFALGIMYGTFGTLNMADMQQRAAHINPDDVQLAKSGAMLLLVVFGLKSAMMPLHFWLPRAYAAAPAPVAALFAIMTKVGIYSLWRVHSSIFGDDAGELANIAEPWLWPLALLTLATGILATLASKTLRSLTANLVIVSIGSLLLMVALNTIESTTSGLYYLVHSTLATALMFLVAGLIINQRGKAEDRFVQARSVAQPRLLGILFFLAALALIGMPPISGFIGKALMLKAALASGQASWIWPPVLISSLAALIMLSRSGGTLFWRARGESASKVTSHPAQLAAVSLLVIALPLMVIFAGTITEYAQLAAQDMKAGLNFAKPLSTTVPGGDGA</sequence>
<name>A0A5P1RGV6_9GAMM</name>
<dbReference type="GO" id="GO:0008137">
    <property type="term" value="F:NADH dehydrogenase (ubiquinone) activity"/>
    <property type="evidence" value="ECO:0007669"/>
    <property type="project" value="InterPro"/>
</dbReference>
<feature type="transmembrane region" description="Helical" evidence="8">
    <location>
        <begin position="305"/>
        <end position="326"/>
    </location>
</feature>
<keyword evidence="4 7" id="KW-0812">Transmembrane</keyword>
<feature type="transmembrane region" description="Helical" evidence="8">
    <location>
        <begin position="205"/>
        <end position="224"/>
    </location>
</feature>
<feature type="transmembrane region" description="Helical" evidence="8">
    <location>
        <begin position="163"/>
        <end position="185"/>
    </location>
</feature>
<feature type="transmembrane region" description="Helical" evidence="8">
    <location>
        <begin position="456"/>
        <end position="477"/>
    </location>
</feature>
<keyword evidence="6 8" id="KW-0472">Membrane</keyword>
<dbReference type="PANTHER" id="PTHR42703:SF1">
    <property type="entry name" value="NA(+)_H(+) ANTIPORTER SUBUNIT D1"/>
    <property type="match status" value="1"/>
</dbReference>
<dbReference type="NCBIfam" id="NF009309">
    <property type="entry name" value="PRK12666.1"/>
    <property type="match status" value="1"/>
</dbReference>
<dbReference type="GO" id="GO:0005886">
    <property type="term" value="C:plasma membrane"/>
    <property type="evidence" value="ECO:0007669"/>
    <property type="project" value="UniProtKB-SubCell"/>
</dbReference>
<feature type="transmembrane region" description="Helical" evidence="8">
    <location>
        <begin position="6"/>
        <end position="22"/>
    </location>
</feature>
<feature type="transmembrane region" description="Helical" evidence="8">
    <location>
        <begin position="332"/>
        <end position="354"/>
    </location>
</feature>
<evidence type="ECO:0000256" key="6">
    <source>
        <dbReference type="ARBA" id="ARBA00023136"/>
    </source>
</evidence>
<dbReference type="PRINTS" id="PR01437">
    <property type="entry name" value="NUOXDRDTASE4"/>
</dbReference>
<dbReference type="InterPro" id="IPR050586">
    <property type="entry name" value="CPA3_Na-H_Antiporter_D"/>
</dbReference>
<dbReference type="PANTHER" id="PTHR42703">
    <property type="entry name" value="NADH DEHYDROGENASE"/>
    <property type="match status" value="1"/>
</dbReference>
<evidence type="ECO:0000256" key="4">
    <source>
        <dbReference type="ARBA" id="ARBA00022692"/>
    </source>
</evidence>
<feature type="transmembrane region" description="Helical" evidence="8">
    <location>
        <begin position="414"/>
        <end position="435"/>
    </location>
</feature>
<organism evidence="10 11">
    <name type="scientific">Neptunomonas concharum</name>
    <dbReference type="NCBI Taxonomy" id="1031538"/>
    <lineage>
        <taxon>Bacteria</taxon>
        <taxon>Pseudomonadati</taxon>
        <taxon>Pseudomonadota</taxon>
        <taxon>Gammaproteobacteria</taxon>
        <taxon>Oceanospirillales</taxon>
        <taxon>Oceanospirillaceae</taxon>
        <taxon>Neptunomonas</taxon>
    </lineage>
</organism>
<feature type="transmembrane region" description="Helical" evidence="8">
    <location>
        <begin position="236"/>
        <end position="259"/>
    </location>
</feature>
<feature type="transmembrane region" description="Helical" evidence="8">
    <location>
        <begin position="279"/>
        <end position="298"/>
    </location>
</feature>
<comment type="subcellular location">
    <subcellularLocation>
        <location evidence="1">Cell membrane</location>
        <topology evidence="1">Multi-pass membrane protein</topology>
    </subcellularLocation>
    <subcellularLocation>
        <location evidence="7">Membrane</location>
        <topology evidence="7">Multi-pass membrane protein</topology>
    </subcellularLocation>
</comment>
<dbReference type="InterPro" id="IPR003918">
    <property type="entry name" value="NADH_UbQ_OxRdtase"/>
</dbReference>
<evidence type="ECO:0000256" key="8">
    <source>
        <dbReference type="SAM" id="Phobius"/>
    </source>
</evidence>
<comment type="similarity">
    <text evidence="2">Belongs to the CPA3 antiporters (TC 2.A.63) subunit D family.</text>
</comment>
<dbReference type="GO" id="GO:0042773">
    <property type="term" value="P:ATP synthesis coupled electron transport"/>
    <property type="evidence" value="ECO:0007669"/>
    <property type="project" value="InterPro"/>
</dbReference>
<dbReference type="OrthoDB" id="9768329at2"/>
<feature type="transmembrane region" description="Helical" evidence="8">
    <location>
        <begin position="34"/>
        <end position="52"/>
    </location>
</feature>
<proteinExistence type="inferred from homology"/>
<feature type="transmembrane region" description="Helical" evidence="8">
    <location>
        <begin position="375"/>
        <end position="394"/>
    </location>
</feature>
<evidence type="ECO:0000256" key="3">
    <source>
        <dbReference type="ARBA" id="ARBA00022475"/>
    </source>
</evidence>
<evidence type="ECO:0000256" key="7">
    <source>
        <dbReference type="RuleBase" id="RU000320"/>
    </source>
</evidence>
<evidence type="ECO:0000313" key="11">
    <source>
        <dbReference type="Proteomes" id="UP000324760"/>
    </source>
</evidence>
<dbReference type="Proteomes" id="UP000324760">
    <property type="component" value="Chromosome"/>
</dbReference>
<evidence type="ECO:0000256" key="1">
    <source>
        <dbReference type="ARBA" id="ARBA00004651"/>
    </source>
</evidence>
<feature type="domain" description="NADH:quinone oxidoreductase/Mrp antiporter transmembrane" evidence="9">
    <location>
        <begin position="129"/>
        <end position="412"/>
    </location>
</feature>
<dbReference type="EMBL" id="CP043869">
    <property type="protein sequence ID" value="QEQ98321.1"/>
    <property type="molecule type" value="Genomic_DNA"/>
</dbReference>
<protein>
    <submittedName>
        <fullName evidence="10">Monovalent cation/H+ antiporter subunit D</fullName>
    </submittedName>
</protein>
<evidence type="ECO:0000313" key="10">
    <source>
        <dbReference type="EMBL" id="QEQ98321.1"/>
    </source>
</evidence>
<accession>A0A5P1RGV6</accession>
<evidence type="ECO:0000256" key="2">
    <source>
        <dbReference type="ARBA" id="ARBA00005346"/>
    </source>
</evidence>
<feature type="transmembrane region" description="Helical" evidence="8">
    <location>
        <begin position="133"/>
        <end position="151"/>
    </location>
</feature>
<dbReference type="Pfam" id="PF00361">
    <property type="entry name" value="Proton_antipo_M"/>
    <property type="match status" value="1"/>
</dbReference>
<keyword evidence="5 8" id="KW-1133">Transmembrane helix</keyword>